<dbReference type="SUPFAM" id="SSF88874">
    <property type="entry name" value="Receptor-binding domain of short tail fibre protein gp12"/>
    <property type="match status" value="1"/>
</dbReference>
<dbReference type="RefSeq" id="WP_188105239.1">
    <property type="nucleotide sequence ID" value="NZ_JAANIH010000046.1"/>
</dbReference>
<evidence type="ECO:0000313" key="2">
    <source>
        <dbReference type="EMBL" id="MBC9978511.1"/>
    </source>
</evidence>
<keyword evidence="3" id="KW-1185">Reference proteome</keyword>
<dbReference type="Gene3D" id="3.90.1340.10">
    <property type="entry name" value="Phage tail collar domain"/>
    <property type="match status" value="1"/>
</dbReference>
<evidence type="ECO:0000313" key="3">
    <source>
        <dbReference type="Proteomes" id="UP000639516"/>
    </source>
</evidence>
<sequence length="180" mass="18486">MSDPYVGEIQAFPFPFATGGFNSAWLPCFGQLLPIQQYTPLFALIGTFYGGNGTTNFALPNLSGSITNSQGSGPGLQPRVLGETLGSATVALTSQTMPMHRHGLQLGSKAAANAAPGPGTASNMAAIDPAFNGFVAPPANTTLAPNAMALTGQSLAHDNTQPTQAIVWCIAYAGIFPSFP</sequence>
<gene>
    <name evidence="2" type="ORF">HA482_09805</name>
</gene>
<dbReference type="Pfam" id="PF07484">
    <property type="entry name" value="Collar"/>
    <property type="match status" value="1"/>
</dbReference>
<dbReference type="InterPro" id="IPR037053">
    <property type="entry name" value="Phage_tail_collar_dom_sf"/>
</dbReference>
<protein>
    <submittedName>
        <fullName evidence="2">Tail fiber protein</fullName>
    </submittedName>
</protein>
<dbReference type="EMBL" id="JAATTO010000011">
    <property type="protein sequence ID" value="MBC9978511.1"/>
    <property type="molecule type" value="Genomic_DNA"/>
</dbReference>
<dbReference type="InterPro" id="IPR011083">
    <property type="entry name" value="Phage_tail_collar_dom"/>
</dbReference>
<name>A0ABR7U4R2_9BRAD</name>
<comment type="caution">
    <text evidence="2">The sequence shown here is derived from an EMBL/GenBank/DDBJ whole genome shotgun (WGS) entry which is preliminary data.</text>
</comment>
<dbReference type="Proteomes" id="UP000639516">
    <property type="component" value="Unassembled WGS sequence"/>
</dbReference>
<accession>A0ABR7U4R2</accession>
<feature type="domain" description="Phage tail collar" evidence="1">
    <location>
        <begin position="7"/>
        <end position="65"/>
    </location>
</feature>
<organism evidence="2 3">
    <name type="scientific">Bradyrhizobium campsiandrae</name>
    <dbReference type="NCBI Taxonomy" id="1729892"/>
    <lineage>
        <taxon>Bacteria</taxon>
        <taxon>Pseudomonadati</taxon>
        <taxon>Pseudomonadota</taxon>
        <taxon>Alphaproteobacteria</taxon>
        <taxon>Hyphomicrobiales</taxon>
        <taxon>Nitrobacteraceae</taxon>
        <taxon>Bradyrhizobium</taxon>
    </lineage>
</organism>
<reference evidence="2 3" key="1">
    <citation type="journal article" date="2020" name="Arch. Microbiol.">
        <title>Bradyrhizobium campsiandrae sp. nov., a nitrogen-fixing bacterial strain isolated from a native leguminous tree from the Amazon adapted to flooded conditions.</title>
        <authorList>
            <person name="Cabral Michel D."/>
            <person name="Martins da Costa E."/>
            <person name="Azarias Guimaraes A."/>
            <person name="Soares de Carvalho T."/>
            <person name="Santos de Castro Caputo P."/>
            <person name="Willems A."/>
            <person name="de Souza Moreira F.M."/>
        </authorList>
    </citation>
    <scope>NUCLEOTIDE SEQUENCE [LARGE SCALE GENOMIC DNA]</scope>
    <source>
        <strain evidence="3">INPA 384B</strain>
    </source>
</reference>
<evidence type="ECO:0000259" key="1">
    <source>
        <dbReference type="Pfam" id="PF07484"/>
    </source>
</evidence>
<proteinExistence type="predicted"/>